<comment type="subcellular location">
    <subcellularLocation>
        <location evidence="1">Cell outer membrane</location>
    </subcellularLocation>
</comment>
<reference evidence="10" key="1">
    <citation type="submission" date="2016-10" db="EMBL/GenBank/DDBJ databases">
        <authorList>
            <person name="Varghese N."/>
            <person name="Submissions S."/>
        </authorList>
    </citation>
    <scope>NUCLEOTIDE SEQUENCE [LARGE SCALE GENOMIC DNA]</scope>
    <source>
        <strain evidence="10">DSM 3695</strain>
    </source>
</reference>
<proteinExistence type="inferred from homology"/>
<keyword evidence="10" id="KW-1185">Reference proteome</keyword>
<sequence>MKHYIKLSLLYISLVCMLASCSKFLNVPPKGVVGADDLNTPENVEKLVIAAYASLGNDHWEVPYTSAWVYGSVRSDDAYKGGLGTADQGEFTQYEVFSTIQENQSRGNLLWTRLFIGVQRANLALKGINRLSDGDYPSKALRRAEMRFIRGHFYFLLKSHFKKVPYIDETLSTDSINTVSNVQYGNDELWNKIAADFRDAADNLPPQAEQIGRPNTYTARAYLAKTRLYQAYEQDEQNNVTRINPERLTEVVTLTNEVISAGKYDLSDDYAKNYLWQFENGKESLFAVQRSLNDGSEVGRIDMSTALNYPMYPAYGCCSFHRPSQNLVNAFQTSADGLPLFETFNNVEMKDSADFKTHSFDPRIDHTVGLPSHPFKYQNKIIYQTSTWTRGPELYGPFSGMKSVVQADCPCLTTAKGYAYPASSMNNDIIKFDDVLLWKAEALIELGRQNEALDIINSVRQRAKKSVGMLVDANGHPYSNYHVELYKPGQNIDWTQANARKALQWERRLEFGMEGSRFFDLVRWGIAAEVLNKYFEVESTRRSYLKIGHFTKNRDEYLPVPTQQIDLSNGLYKQNSGWR</sequence>
<dbReference type="PROSITE" id="PS51257">
    <property type="entry name" value="PROKAR_LIPOPROTEIN"/>
    <property type="match status" value="1"/>
</dbReference>
<dbReference type="OrthoDB" id="9792139at2"/>
<keyword evidence="3 6" id="KW-0732">Signal</keyword>
<protein>
    <submittedName>
        <fullName evidence="9">Starch-binding associating with outer membrane</fullName>
    </submittedName>
</protein>
<dbReference type="SUPFAM" id="SSF48452">
    <property type="entry name" value="TPR-like"/>
    <property type="match status" value="1"/>
</dbReference>
<dbReference type="STRING" id="29529.SAMN04488122_5054"/>
<evidence type="ECO:0000313" key="9">
    <source>
        <dbReference type="EMBL" id="SEW52715.1"/>
    </source>
</evidence>
<feature type="domain" description="SusD-like N-terminal" evidence="8">
    <location>
        <begin position="24"/>
        <end position="226"/>
    </location>
</feature>
<feature type="domain" description="RagB/SusD" evidence="7">
    <location>
        <begin position="282"/>
        <end position="578"/>
    </location>
</feature>
<feature type="signal peptide" evidence="6">
    <location>
        <begin position="1"/>
        <end position="25"/>
    </location>
</feature>
<evidence type="ECO:0000256" key="4">
    <source>
        <dbReference type="ARBA" id="ARBA00023136"/>
    </source>
</evidence>
<gene>
    <name evidence="9" type="ORF">SAMN04488122_5054</name>
</gene>
<keyword evidence="4" id="KW-0472">Membrane</keyword>
<dbReference type="Pfam" id="PF07980">
    <property type="entry name" value="SusD_RagB"/>
    <property type="match status" value="1"/>
</dbReference>
<dbReference type="GO" id="GO:0009279">
    <property type="term" value="C:cell outer membrane"/>
    <property type="evidence" value="ECO:0007669"/>
    <property type="project" value="UniProtKB-SubCell"/>
</dbReference>
<dbReference type="Proteomes" id="UP000199310">
    <property type="component" value="Unassembled WGS sequence"/>
</dbReference>
<evidence type="ECO:0000259" key="7">
    <source>
        <dbReference type="Pfam" id="PF07980"/>
    </source>
</evidence>
<dbReference type="AlphaFoldDB" id="A0A1I0S9A4"/>
<evidence type="ECO:0000256" key="5">
    <source>
        <dbReference type="ARBA" id="ARBA00023237"/>
    </source>
</evidence>
<keyword evidence="5" id="KW-0998">Cell outer membrane</keyword>
<evidence type="ECO:0000313" key="10">
    <source>
        <dbReference type="Proteomes" id="UP000199310"/>
    </source>
</evidence>
<dbReference type="InterPro" id="IPR011990">
    <property type="entry name" value="TPR-like_helical_dom_sf"/>
</dbReference>
<evidence type="ECO:0000259" key="8">
    <source>
        <dbReference type="Pfam" id="PF14322"/>
    </source>
</evidence>
<accession>A0A1I0S9A4</accession>
<dbReference type="InterPro" id="IPR033985">
    <property type="entry name" value="SusD-like_N"/>
</dbReference>
<evidence type="ECO:0000256" key="2">
    <source>
        <dbReference type="ARBA" id="ARBA00006275"/>
    </source>
</evidence>
<evidence type="ECO:0000256" key="6">
    <source>
        <dbReference type="SAM" id="SignalP"/>
    </source>
</evidence>
<dbReference type="EMBL" id="FOJG01000002">
    <property type="protein sequence ID" value="SEW52715.1"/>
    <property type="molecule type" value="Genomic_DNA"/>
</dbReference>
<evidence type="ECO:0000256" key="3">
    <source>
        <dbReference type="ARBA" id="ARBA00022729"/>
    </source>
</evidence>
<feature type="chain" id="PRO_5011549007" evidence="6">
    <location>
        <begin position="26"/>
        <end position="579"/>
    </location>
</feature>
<name>A0A1I0S9A4_9BACT</name>
<dbReference type="Pfam" id="PF14322">
    <property type="entry name" value="SusD-like_3"/>
    <property type="match status" value="1"/>
</dbReference>
<dbReference type="InterPro" id="IPR012944">
    <property type="entry name" value="SusD_RagB_dom"/>
</dbReference>
<dbReference type="RefSeq" id="WP_089899464.1">
    <property type="nucleotide sequence ID" value="NZ_FOJG01000002.1"/>
</dbReference>
<comment type="similarity">
    <text evidence="2">Belongs to the SusD family.</text>
</comment>
<organism evidence="9 10">
    <name type="scientific">Chitinophaga arvensicola</name>
    <dbReference type="NCBI Taxonomy" id="29529"/>
    <lineage>
        <taxon>Bacteria</taxon>
        <taxon>Pseudomonadati</taxon>
        <taxon>Bacteroidota</taxon>
        <taxon>Chitinophagia</taxon>
        <taxon>Chitinophagales</taxon>
        <taxon>Chitinophagaceae</taxon>
        <taxon>Chitinophaga</taxon>
    </lineage>
</organism>
<dbReference type="Gene3D" id="1.25.40.390">
    <property type="match status" value="1"/>
</dbReference>
<evidence type="ECO:0000256" key="1">
    <source>
        <dbReference type="ARBA" id="ARBA00004442"/>
    </source>
</evidence>